<evidence type="ECO:0000256" key="2">
    <source>
        <dbReference type="ARBA" id="ARBA00022670"/>
    </source>
</evidence>
<evidence type="ECO:0000256" key="5">
    <source>
        <dbReference type="ARBA" id="ARBA00023157"/>
    </source>
</evidence>
<dbReference type="Gene3D" id="2.40.10.10">
    <property type="entry name" value="Trypsin-like serine proteases"/>
    <property type="match status" value="1"/>
</dbReference>
<organism evidence="7 8">
    <name type="scientific">Iphiclides podalirius</name>
    <name type="common">scarce swallowtail</name>
    <dbReference type="NCBI Taxonomy" id="110791"/>
    <lineage>
        <taxon>Eukaryota</taxon>
        <taxon>Metazoa</taxon>
        <taxon>Ecdysozoa</taxon>
        <taxon>Arthropoda</taxon>
        <taxon>Hexapoda</taxon>
        <taxon>Insecta</taxon>
        <taxon>Pterygota</taxon>
        <taxon>Neoptera</taxon>
        <taxon>Endopterygota</taxon>
        <taxon>Lepidoptera</taxon>
        <taxon>Glossata</taxon>
        <taxon>Ditrysia</taxon>
        <taxon>Papilionoidea</taxon>
        <taxon>Papilionidae</taxon>
        <taxon>Papilioninae</taxon>
        <taxon>Iphiclides</taxon>
    </lineage>
</organism>
<feature type="non-terminal residue" evidence="7">
    <location>
        <position position="222"/>
    </location>
</feature>
<dbReference type="PANTHER" id="PTHR24276:SF91">
    <property type="entry name" value="AT26814P-RELATED"/>
    <property type="match status" value="1"/>
</dbReference>
<dbReference type="EMBL" id="OW152816">
    <property type="protein sequence ID" value="CAH2067216.1"/>
    <property type="molecule type" value="Genomic_DNA"/>
</dbReference>
<dbReference type="SMART" id="SM00020">
    <property type="entry name" value="Tryp_SPc"/>
    <property type="match status" value="1"/>
</dbReference>
<dbReference type="SUPFAM" id="SSF50494">
    <property type="entry name" value="Trypsin-like serine proteases"/>
    <property type="match status" value="1"/>
</dbReference>
<dbReference type="PRINTS" id="PR00722">
    <property type="entry name" value="CHYMOTRYPSIN"/>
</dbReference>
<evidence type="ECO:0000256" key="3">
    <source>
        <dbReference type="ARBA" id="ARBA00022801"/>
    </source>
</evidence>
<evidence type="ECO:0000313" key="7">
    <source>
        <dbReference type="EMBL" id="CAH2067216.1"/>
    </source>
</evidence>
<dbReference type="InterPro" id="IPR018114">
    <property type="entry name" value="TRYPSIN_HIS"/>
</dbReference>
<dbReference type="CDD" id="cd00190">
    <property type="entry name" value="Tryp_SPc"/>
    <property type="match status" value="1"/>
</dbReference>
<dbReference type="InterPro" id="IPR001254">
    <property type="entry name" value="Trypsin_dom"/>
</dbReference>
<dbReference type="PROSITE" id="PS50240">
    <property type="entry name" value="TRYPSIN_DOM"/>
    <property type="match status" value="1"/>
</dbReference>
<evidence type="ECO:0000256" key="4">
    <source>
        <dbReference type="ARBA" id="ARBA00022825"/>
    </source>
</evidence>
<keyword evidence="8" id="KW-1185">Reference proteome</keyword>
<sequence>MCSGTVINSWSVLTAAHCFDNNKEVSDMVVQVGARYTYDHDAEVLQVSEFVIHTNYGKARPFACDIAIIFVDNLIEFGPKVKKALLAYKSNWMGKEEKTFQVAGWGWTKYGGPVSDRGLMITHLQFVPKKKCERLHQMNLTADMFCLYGDGIRDSCKGDSGGGVLWEDMIVGIVSHGNGCSKKDKPSIYTNVWYFRDWIESRVQRFVKSFCRKEKDITNRML</sequence>
<keyword evidence="4" id="KW-0720">Serine protease</keyword>
<keyword evidence="5" id="KW-1015">Disulfide bond</keyword>
<dbReference type="Pfam" id="PF00089">
    <property type="entry name" value="Trypsin"/>
    <property type="match status" value="1"/>
</dbReference>
<feature type="domain" description="Peptidase S1" evidence="6">
    <location>
        <begin position="1"/>
        <end position="204"/>
    </location>
</feature>
<reference evidence="7" key="1">
    <citation type="submission" date="2022-03" db="EMBL/GenBank/DDBJ databases">
        <authorList>
            <person name="Martin H S."/>
        </authorList>
    </citation>
    <scope>NUCLEOTIDE SEQUENCE</scope>
</reference>
<dbReference type="InterPro" id="IPR050430">
    <property type="entry name" value="Peptidase_S1"/>
</dbReference>
<keyword evidence="3" id="KW-0378">Hydrolase</keyword>
<proteinExistence type="inferred from homology"/>
<evidence type="ECO:0000259" key="6">
    <source>
        <dbReference type="PROSITE" id="PS50240"/>
    </source>
</evidence>
<dbReference type="InterPro" id="IPR043504">
    <property type="entry name" value="Peptidase_S1_PA_chymotrypsin"/>
</dbReference>
<accession>A0ABN8IWD8</accession>
<dbReference type="Proteomes" id="UP000837857">
    <property type="component" value="Chromosome 4"/>
</dbReference>
<keyword evidence="2" id="KW-0645">Protease</keyword>
<dbReference type="InterPro" id="IPR001314">
    <property type="entry name" value="Peptidase_S1A"/>
</dbReference>
<dbReference type="PROSITE" id="PS00134">
    <property type="entry name" value="TRYPSIN_HIS"/>
    <property type="match status" value="1"/>
</dbReference>
<gene>
    <name evidence="7" type="ORF">IPOD504_LOCUS13778</name>
</gene>
<name>A0ABN8IWD8_9NEOP</name>
<protein>
    <recommendedName>
        <fullName evidence="6">Peptidase S1 domain-containing protein</fullName>
    </recommendedName>
</protein>
<evidence type="ECO:0000313" key="8">
    <source>
        <dbReference type="Proteomes" id="UP000837857"/>
    </source>
</evidence>
<evidence type="ECO:0000256" key="1">
    <source>
        <dbReference type="ARBA" id="ARBA00007664"/>
    </source>
</evidence>
<dbReference type="InterPro" id="IPR009003">
    <property type="entry name" value="Peptidase_S1_PA"/>
</dbReference>
<comment type="similarity">
    <text evidence="1">Belongs to the peptidase S1 family.</text>
</comment>
<dbReference type="PANTHER" id="PTHR24276">
    <property type="entry name" value="POLYSERASE-RELATED"/>
    <property type="match status" value="1"/>
</dbReference>